<dbReference type="Proteomes" id="UP000288073">
    <property type="component" value="Unassembled WGS sequence"/>
</dbReference>
<evidence type="ECO:0000313" key="5">
    <source>
        <dbReference type="EMBL" id="RTI16264.1"/>
    </source>
</evidence>
<evidence type="ECO:0000313" key="7">
    <source>
        <dbReference type="Proteomes" id="UP000286734"/>
    </source>
</evidence>
<evidence type="ECO:0000313" key="2">
    <source>
        <dbReference type="EMBL" id="RTH03156.1"/>
    </source>
</evidence>
<dbReference type="EMBL" id="PEMN01000231">
    <property type="protein sequence ID" value="RTI16264.1"/>
    <property type="molecule type" value="Genomic_DNA"/>
</dbReference>
<feature type="domain" description="Amine oxidase" evidence="1">
    <location>
        <begin position="11"/>
        <end position="223"/>
    </location>
</feature>
<evidence type="ECO:0000259" key="1">
    <source>
        <dbReference type="Pfam" id="PF01593"/>
    </source>
</evidence>
<feature type="non-terminal residue" evidence="4">
    <location>
        <position position="234"/>
    </location>
</feature>
<dbReference type="Proteomes" id="UP000286734">
    <property type="component" value="Unassembled WGS sequence"/>
</dbReference>
<organism evidence="4 8">
    <name type="scientific">Thermus scotoductus</name>
    <dbReference type="NCBI Taxonomy" id="37636"/>
    <lineage>
        <taxon>Bacteria</taxon>
        <taxon>Thermotogati</taxon>
        <taxon>Deinococcota</taxon>
        <taxon>Deinococci</taxon>
        <taxon>Thermales</taxon>
        <taxon>Thermaceae</taxon>
        <taxon>Thermus</taxon>
    </lineage>
</organism>
<name>A0A430RXY2_THESC</name>
<reference evidence="6 7" key="1">
    <citation type="journal article" date="2019" name="Extremophiles">
        <title>Biogeography of thermophiles and predominance of Thermus scotoductus in domestic water heaters.</title>
        <authorList>
            <person name="Wilpiszeski R.L."/>
            <person name="Zhang Z."/>
            <person name="House C.H."/>
        </authorList>
    </citation>
    <scope>NUCLEOTIDE SEQUENCE [LARGE SCALE GENOMIC DNA]</scope>
    <source>
        <strain evidence="5 9">10_S10</strain>
        <strain evidence="4 8">25_S25</strain>
        <strain evidence="3 6">27_S27</strain>
        <strain evidence="2 7">34_S34</strain>
    </source>
</reference>
<dbReference type="Proteomes" id="UP000287306">
    <property type="component" value="Unassembled WGS sequence"/>
</dbReference>
<dbReference type="Proteomes" id="UP000286712">
    <property type="component" value="Unassembled WGS sequence"/>
</dbReference>
<evidence type="ECO:0000313" key="8">
    <source>
        <dbReference type="Proteomes" id="UP000287306"/>
    </source>
</evidence>
<dbReference type="InterPro" id="IPR036188">
    <property type="entry name" value="FAD/NAD-bd_sf"/>
</dbReference>
<evidence type="ECO:0000313" key="4">
    <source>
        <dbReference type="EMBL" id="RTH25819.1"/>
    </source>
</evidence>
<dbReference type="EMBL" id="PELY01000204">
    <property type="protein sequence ID" value="RTH25819.1"/>
    <property type="molecule type" value="Genomic_DNA"/>
</dbReference>
<dbReference type="AlphaFoldDB" id="A0A430RXY2"/>
<sequence>MRAIVIGSGVGGLSAAIRLAAMGLQVLVLEKLPGPGGRAFVHRAEGFTFDMGPTVITVPPFLEDLFATAPGDPRLYPDFPEEEGLKHTERYVRLVPLDPFYRLHFPDGTYFDYKDDPEHLEGEVARLAPEDLEGYRRFEAHAKALFQKGFLELGFTHFGSLLDLLKVAPDLLRLDAVRPLFGVVSRYFKNPKTRQIFSFEPLLIGGNPLQVPALYAMIHFVERRWGVHFAMGGT</sequence>
<accession>A0A430RXY2</accession>
<comment type="caution">
    <text evidence="4">The sequence shown here is derived from an EMBL/GenBank/DDBJ whole genome shotgun (WGS) entry which is preliminary data.</text>
</comment>
<evidence type="ECO:0000313" key="3">
    <source>
        <dbReference type="EMBL" id="RTH25401.1"/>
    </source>
</evidence>
<dbReference type="Gene3D" id="3.50.50.60">
    <property type="entry name" value="FAD/NAD(P)-binding domain"/>
    <property type="match status" value="1"/>
</dbReference>
<dbReference type="Pfam" id="PF01593">
    <property type="entry name" value="Amino_oxidase"/>
    <property type="match status" value="1"/>
</dbReference>
<dbReference type="GO" id="GO:0016491">
    <property type="term" value="F:oxidoreductase activity"/>
    <property type="evidence" value="ECO:0007669"/>
    <property type="project" value="InterPro"/>
</dbReference>
<evidence type="ECO:0000313" key="9">
    <source>
        <dbReference type="Proteomes" id="UP000288073"/>
    </source>
</evidence>
<dbReference type="InterPro" id="IPR002937">
    <property type="entry name" value="Amino_oxidase"/>
</dbReference>
<dbReference type="SUPFAM" id="SSF51905">
    <property type="entry name" value="FAD/NAD(P)-binding domain"/>
    <property type="match status" value="1"/>
</dbReference>
<evidence type="ECO:0000313" key="6">
    <source>
        <dbReference type="Proteomes" id="UP000286712"/>
    </source>
</evidence>
<dbReference type="PANTHER" id="PTHR43734:SF3">
    <property type="entry name" value="B-CAROTENE KETOLASE"/>
    <property type="match status" value="1"/>
</dbReference>
<dbReference type="EMBL" id="PELW01000180">
    <property type="protein sequence ID" value="RTH25401.1"/>
    <property type="molecule type" value="Genomic_DNA"/>
</dbReference>
<dbReference type="PANTHER" id="PTHR43734">
    <property type="entry name" value="PHYTOENE DESATURASE"/>
    <property type="match status" value="1"/>
</dbReference>
<protein>
    <submittedName>
        <fullName evidence="4">Phytoene dehydrogenase</fullName>
    </submittedName>
</protein>
<dbReference type="RefSeq" id="WP_126200578.1">
    <property type="nucleotide sequence ID" value="NZ_PELP01000267.1"/>
</dbReference>
<dbReference type="EMBL" id="PELP01000267">
    <property type="protein sequence ID" value="RTH03156.1"/>
    <property type="molecule type" value="Genomic_DNA"/>
</dbReference>
<proteinExistence type="predicted"/>
<gene>
    <name evidence="5" type="ORF">CSW23_07705</name>
    <name evidence="4" type="ORF">CSW38_07205</name>
    <name evidence="3" type="ORF">CSW40_06895</name>
    <name evidence="2" type="ORF">CSW47_09280</name>
</gene>